<organism evidence="3 4">
    <name type="scientific">Chryseobacterium piperi</name>
    <dbReference type="NCBI Taxonomy" id="558152"/>
    <lineage>
        <taxon>Bacteria</taxon>
        <taxon>Pseudomonadati</taxon>
        <taxon>Bacteroidota</taxon>
        <taxon>Flavobacteriia</taxon>
        <taxon>Flavobacteriales</taxon>
        <taxon>Weeksellaceae</taxon>
        <taxon>Chryseobacterium group</taxon>
        <taxon>Chryseobacterium</taxon>
    </lineage>
</organism>
<reference evidence="3 4" key="1">
    <citation type="submission" date="2014-07" db="EMBL/GenBank/DDBJ databases">
        <title>Genome of Chryseobacterium piperi CTM.</title>
        <authorList>
            <person name="Pipes S.E."/>
            <person name="Stropko S.J."/>
            <person name="Newman J.D."/>
        </authorList>
    </citation>
    <scope>NUCLEOTIDE SEQUENCE [LARGE SCALE GENOMIC DNA]</scope>
    <source>
        <strain evidence="3 4">CTM</strain>
    </source>
</reference>
<proteinExistence type="predicted"/>
<dbReference type="eggNOG" id="ENOG5034APD">
    <property type="taxonomic scope" value="Bacteria"/>
</dbReference>
<feature type="chain" id="PRO_5001804454" evidence="2">
    <location>
        <begin position="19"/>
        <end position="307"/>
    </location>
</feature>
<comment type="caution">
    <text evidence="3">The sequence shown here is derived from an EMBL/GenBank/DDBJ whole genome shotgun (WGS) entry which is preliminary data.</text>
</comment>
<dbReference type="RefSeq" id="WP_034681196.1">
    <property type="nucleotide sequence ID" value="NZ_CP023049.2"/>
</dbReference>
<dbReference type="KEGG" id="cpip:CJF12_16985"/>
<dbReference type="OrthoDB" id="1273278at2"/>
<name>A0A086BLZ8_9FLAO</name>
<dbReference type="Gene3D" id="2.60.120.200">
    <property type="match status" value="1"/>
</dbReference>
<dbReference type="EMBL" id="JPRJ01000002">
    <property type="protein sequence ID" value="KFF29962.1"/>
    <property type="molecule type" value="Genomic_DNA"/>
</dbReference>
<evidence type="ECO:0000256" key="1">
    <source>
        <dbReference type="ARBA" id="ARBA00022729"/>
    </source>
</evidence>
<evidence type="ECO:0000313" key="4">
    <source>
        <dbReference type="Proteomes" id="UP000028709"/>
    </source>
</evidence>
<dbReference type="InterPro" id="IPR026444">
    <property type="entry name" value="Secre_tail"/>
</dbReference>
<gene>
    <name evidence="3" type="ORF">IQ37_01965</name>
</gene>
<dbReference type="NCBIfam" id="TIGR04183">
    <property type="entry name" value="Por_Secre_tail"/>
    <property type="match status" value="1"/>
</dbReference>
<evidence type="ECO:0000313" key="3">
    <source>
        <dbReference type="EMBL" id="KFF29962.1"/>
    </source>
</evidence>
<keyword evidence="1 2" id="KW-0732">Signal</keyword>
<accession>A0A086BLZ8</accession>
<dbReference type="STRING" id="558152.IQ37_01965"/>
<feature type="signal peptide" evidence="2">
    <location>
        <begin position="1"/>
        <end position="18"/>
    </location>
</feature>
<keyword evidence="4" id="KW-1185">Reference proteome</keyword>
<evidence type="ECO:0000256" key="2">
    <source>
        <dbReference type="SAM" id="SignalP"/>
    </source>
</evidence>
<dbReference type="AlphaFoldDB" id="A0A086BLZ8"/>
<protein>
    <submittedName>
        <fullName evidence="3">Secretion protein</fullName>
    </submittedName>
</protein>
<sequence>MKKVVLFSLLIVSKLLSAQYPVWTNSFDSTSDMQGWSFHDLNGNGNGWIQGPNIYHNGTALQYGSAGSLRYSISSVPSGSVAGFGTENDWAISPQIDLSSSGGTITLAAYIGRQRTTHQIVGRYLYIYVSTDQKPVPELADFQALAVDANGNNIVSPYVISAGGGGNPFPNDLNQFVESLVDLSAFAGKKIYIGLWSNRATGDTTNVPNININEMAIYTSVLKTQDVKKVKDLTLVMQNPVVASLMLKLNPAFRENATTVTVFNMAGQSVLNTRYSREMNVTGLSSGNYVAVVSDGILSEKVKFIKK</sequence>
<dbReference type="NCBIfam" id="NF038128">
    <property type="entry name" value="choice_anch_J"/>
    <property type="match status" value="1"/>
</dbReference>
<dbReference type="Proteomes" id="UP000028709">
    <property type="component" value="Unassembled WGS sequence"/>
</dbReference>